<organism evidence="1 2">
    <name type="scientific">Trichoderma asperellum (strain ATCC 204424 / CBS 433.97 / NBRC 101777)</name>
    <dbReference type="NCBI Taxonomy" id="1042311"/>
    <lineage>
        <taxon>Eukaryota</taxon>
        <taxon>Fungi</taxon>
        <taxon>Dikarya</taxon>
        <taxon>Ascomycota</taxon>
        <taxon>Pezizomycotina</taxon>
        <taxon>Sordariomycetes</taxon>
        <taxon>Hypocreomycetidae</taxon>
        <taxon>Hypocreales</taxon>
        <taxon>Hypocreaceae</taxon>
        <taxon>Trichoderma</taxon>
    </lineage>
</organism>
<evidence type="ECO:0000313" key="2">
    <source>
        <dbReference type="Proteomes" id="UP000240493"/>
    </source>
</evidence>
<proteinExistence type="predicted"/>
<dbReference type="OrthoDB" id="4883757at2759"/>
<dbReference type="AlphaFoldDB" id="A0A2T3YQS6"/>
<evidence type="ECO:0000313" key="1">
    <source>
        <dbReference type="EMBL" id="PTB34925.1"/>
    </source>
</evidence>
<dbReference type="EMBL" id="KZ679287">
    <property type="protein sequence ID" value="PTB34925.1"/>
    <property type="molecule type" value="Genomic_DNA"/>
</dbReference>
<sequence>MNVNAISQVIKKLSISDVNILKENFPLSQDLHASCQERMNPLGYLSATFKYVTTLLSVTFDVGGGFTGPRAVEFFIPGSAPPNARWELIVPGYKESVADMVTALSISGVTWELYGQDIIEDLQEKGIVTVSRRKMIALSTWAHAPLERPAYLLGEKLCSVLRQFDMGFHMDHVSSNSFTIQLQENGEINIFPNEETLSYEDTTYEDSFGRPFSVLHGTISTARGVENVDLIIGCYDKGITGCLEFMKNYYASHLQAFIGGWCAAHMYYQQASVKHSILWEPTTNYNTVNGGRTMGKYQSKSFTFTQANTSTTRIRRFGDNESLFLDYGELWRSFISQHNYEILDRWLDDRRKNLHGVSWVESGGRILDISSDWEQSFRTCRKTFIEHISELPGYQQRRLGNMVSLDTQSPDPMRSKGFQSSVGRNVMKQGWQMIVLARSGTVCCNLRDATPWSWVF</sequence>
<reference evidence="1 2" key="1">
    <citation type="submission" date="2016-07" db="EMBL/GenBank/DDBJ databases">
        <title>Multiple horizontal gene transfer events from other fungi enriched the ability of initially mycotrophic Trichoderma (Ascomycota) to feed on dead plant biomass.</title>
        <authorList>
            <consortium name="DOE Joint Genome Institute"/>
            <person name="Aerts A."/>
            <person name="Atanasova L."/>
            <person name="Chenthamara K."/>
            <person name="Zhang J."/>
            <person name="Grujic M."/>
            <person name="Henrissat B."/>
            <person name="Kuo A."/>
            <person name="Salamov A."/>
            <person name="Lipzen A."/>
            <person name="Labutti K."/>
            <person name="Barry K."/>
            <person name="Miao Y."/>
            <person name="Rahimi M.J."/>
            <person name="Shen Q."/>
            <person name="Grigoriev I.V."/>
            <person name="Kubicek C.P."/>
            <person name="Druzhinina I.S."/>
        </authorList>
    </citation>
    <scope>NUCLEOTIDE SEQUENCE [LARGE SCALE GENOMIC DNA]</scope>
    <source>
        <strain evidence="1 2">CBS 433.97</strain>
    </source>
</reference>
<keyword evidence="2" id="KW-1185">Reference proteome</keyword>
<gene>
    <name evidence="1" type="ORF">M441DRAFT_154555</name>
</gene>
<dbReference type="STRING" id="1042311.A0A2T3YQS6"/>
<name>A0A2T3YQS6_TRIA4</name>
<accession>A0A2T3YQS6</accession>
<dbReference type="Proteomes" id="UP000240493">
    <property type="component" value="Unassembled WGS sequence"/>
</dbReference>
<protein>
    <submittedName>
        <fullName evidence="1">Uncharacterized protein</fullName>
    </submittedName>
</protein>